<dbReference type="GO" id="GO:0005506">
    <property type="term" value="F:iron ion binding"/>
    <property type="evidence" value="ECO:0007669"/>
    <property type="project" value="InterPro"/>
</dbReference>
<name>A0A7R9MCL1_9ACAR</name>
<dbReference type="PRINTS" id="PR00464">
    <property type="entry name" value="EP450II"/>
</dbReference>
<accession>A0A7R9MCL1</accession>
<dbReference type="InterPro" id="IPR002402">
    <property type="entry name" value="Cyt_P450_E_grp-II"/>
</dbReference>
<evidence type="ECO:0000256" key="5">
    <source>
        <dbReference type="ARBA" id="ARBA00023002"/>
    </source>
</evidence>
<proteinExistence type="inferred from homology"/>
<keyword evidence="7" id="KW-0503">Monooxygenase</keyword>
<dbReference type="GO" id="GO:0008395">
    <property type="term" value="F:steroid hydroxylase activity"/>
    <property type="evidence" value="ECO:0007669"/>
    <property type="project" value="TreeGrafter"/>
</dbReference>
<keyword evidence="8" id="KW-0812">Transmembrane</keyword>
<dbReference type="Proteomes" id="UP000728032">
    <property type="component" value="Unassembled WGS sequence"/>
</dbReference>
<dbReference type="InterPro" id="IPR036396">
    <property type="entry name" value="Cyt_P450_sf"/>
</dbReference>
<dbReference type="OrthoDB" id="6502243at2759"/>
<dbReference type="GO" id="GO:0016705">
    <property type="term" value="F:oxidoreductase activity, acting on paired donors, with incorporation or reduction of molecular oxygen"/>
    <property type="evidence" value="ECO:0007669"/>
    <property type="project" value="InterPro"/>
</dbReference>
<dbReference type="EMBL" id="CAJPVJ010011539">
    <property type="protein sequence ID" value="CAG2173865.1"/>
    <property type="molecule type" value="Genomic_DNA"/>
</dbReference>
<protein>
    <recommendedName>
        <fullName evidence="11">Cytochrome P450</fullName>
    </recommendedName>
</protein>
<evidence type="ECO:0000256" key="6">
    <source>
        <dbReference type="ARBA" id="ARBA00023004"/>
    </source>
</evidence>
<dbReference type="AlphaFoldDB" id="A0A7R9MCL1"/>
<dbReference type="GO" id="GO:0020037">
    <property type="term" value="F:heme binding"/>
    <property type="evidence" value="ECO:0007669"/>
    <property type="project" value="InterPro"/>
</dbReference>
<evidence type="ECO:0000313" key="9">
    <source>
        <dbReference type="EMBL" id="CAD7656678.1"/>
    </source>
</evidence>
<dbReference type="PANTHER" id="PTHR24302:SF15">
    <property type="entry name" value="FATTY-ACID PEROXYGENASE"/>
    <property type="match status" value="1"/>
</dbReference>
<keyword evidence="10" id="KW-1185">Reference proteome</keyword>
<dbReference type="InterPro" id="IPR001128">
    <property type="entry name" value="Cyt_P450"/>
</dbReference>
<dbReference type="Gene3D" id="1.10.630.10">
    <property type="entry name" value="Cytochrome P450"/>
    <property type="match status" value="1"/>
</dbReference>
<dbReference type="EMBL" id="OC926364">
    <property type="protein sequence ID" value="CAD7656678.1"/>
    <property type="molecule type" value="Genomic_DNA"/>
</dbReference>
<keyword evidence="3" id="KW-0349">Heme</keyword>
<gene>
    <name evidence="9" type="ORF">ONB1V03_LOCUS13314</name>
</gene>
<keyword evidence="8" id="KW-0472">Membrane</keyword>
<dbReference type="PANTHER" id="PTHR24302">
    <property type="entry name" value="CYTOCHROME P450 FAMILY 3"/>
    <property type="match status" value="1"/>
</dbReference>
<comment type="similarity">
    <text evidence="2">Belongs to the cytochrome P450 family.</text>
</comment>
<dbReference type="InterPro" id="IPR050705">
    <property type="entry name" value="Cytochrome_P450_3A"/>
</dbReference>
<organism evidence="9">
    <name type="scientific">Oppiella nova</name>
    <dbReference type="NCBI Taxonomy" id="334625"/>
    <lineage>
        <taxon>Eukaryota</taxon>
        <taxon>Metazoa</taxon>
        <taxon>Ecdysozoa</taxon>
        <taxon>Arthropoda</taxon>
        <taxon>Chelicerata</taxon>
        <taxon>Arachnida</taxon>
        <taxon>Acari</taxon>
        <taxon>Acariformes</taxon>
        <taxon>Sarcoptiformes</taxon>
        <taxon>Oribatida</taxon>
        <taxon>Brachypylina</taxon>
        <taxon>Oppioidea</taxon>
        <taxon>Oppiidae</taxon>
        <taxon>Oppiella</taxon>
    </lineage>
</organism>
<evidence type="ECO:0008006" key="11">
    <source>
        <dbReference type="Google" id="ProtNLM"/>
    </source>
</evidence>
<feature type="non-terminal residue" evidence="9">
    <location>
        <position position="1"/>
    </location>
</feature>
<reference evidence="9" key="1">
    <citation type="submission" date="2020-11" db="EMBL/GenBank/DDBJ databases">
        <authorList>
            <person name="Tran Van P."/>
        </authorList>
    </citation>
    <scope>NUCLEOTIDE SEQUENCE</scope>
</reference>
<evidence type="ECO:0000256" key="4">
    <source>
        <dbReference type="ARBA" id="ARBA00022723"/>
    </source>
</evidence>
<dbReference type="SUPFAM" id="SSF48264">
    <property type="entry name" value="Cytochrome P450"/>
    <property type="match status" value="1"/>
</dbReference>
<feature type="transmembrane region" description="Helical" evidence="8">
    <location>
        <begin position="6"/>
        <end position="21"/>
    </location>
</feature>
<evidence type="ECO:0000256" key="8">
    <source>
        <dbReference type="SAM" id="Phobius"/>
    </source>
</evidence>
<keyword evidence="5" id="KW-0560">Oxidoreductase</keyword>
<evidence type="ECO:0000256" key="7">
    <source>
        <dbReference type="ARBA" id="ARBA00023033"/>
    </source>
</evidence>
<evidence type="ECO:0000256" key="3">
    <source>
        <dbReference type="ARBA" id="ARBA00022617"/>
    </source>
</evidence>
<dbReference type="Pfam" id="PF00067">
    <property type="entry name" value="p450"/>
    <property type="match status" value="1"/>
</dbReference>
<keyword evidence="6" id="KW-0408">Iron</keyword>
<keyword evidence="4" id="KW-0479">Metal-binding</keyword>
<sequence>MDFVTILTIFVGIISAIAFYIRRRFTYWKRMGLPGPDFFQYKGFFKVHHDWTLEQVKKYGKLYGSYVLTKKLVVINEPDLLRDIMVKDFHIFPDRRGFHMGSSKIAKSLFFLPGNDDWKRVRSILSPVFTSGKLRAMMAHISGVSDRFVNNLDEFEKNGEPVDMRKYVGAFAMDVISACAYGINVESINNPNHPIVTNAMKILNTDAGVGIVLS</sequence>
<comment type="cofactor">
    <cofactor evidence="1">
        <name>heme</name>
        <dbReference type="ChEBI" id="CHEBI:30413"/>
    </cofactor>
</comment>
<evidence type="ECO:0000256" key="1">
    <source>
        <dbReference type="ARBA" id="ARBA00001971"/>
    </source>
</evidence>
<evidence type="ECO:0000313" key="10">
    <source>
        <dbReference type="Proteomes" id="UP000728032"/>
    </source>
</evidence>
<keyword evidence="8" id="KW-1133">Transmembrane helix</keyword>
<evidence type="ECO:0000256" key="2">
    <source>
        <dbReference type="ARBA" id="ARBA00010617"/>
    </source>
</evidence>